<comment type="similarity">
    <text evidence="2">Belongs to the class-I pyridoxal-phosphate-dependent aminotransferase family.</text>
</comment>
<dbReference type="PANTHER" id="PTHR43795">
    <property type="entry name" value="BIFUNCTIONAL ASPARTATE AMINOTRANSFERASE AND GLUTAMATE/ASPARTATE-PREPHENATE AMINOTRANSFERASE-RELATED"/>
    <property type="match status" value="1"/>
</dbReference>
<comment type="cofactor">
    <cofactor evidence="2">
        <name>pyridoxal 5'-phosphate</name>
        <dbReference type="ChEBI" id="CHEBI:597326"/>
    </cofactor>
</comment>
<sequence>MLSQRGRRKADEPLRPDLDFLSQASENPYAPDNTTGAIALCIAENLLQWDAMRDKLQAIARDQPWPEWMAAYTQLGGAPDFREAVAGFVSRHIAGQPLAADHFCGSAGATAVVEVSAMCLGDAGDYAVFPAPAYQAYLPDIQNKAGLLRHDITHYARPFGPEEHPLSLRELDTARETLGTRFRMLVLTQPDNPTGAIYGEAQLREIAEWCIRHQIHLIVNEIYALSRFDRQTAGLEHTAPFVSFLPYLEQRDSPYLHWWYSFSKDFGISGFRVGLLYSRNETFRQAYGNYNAPHQISNPTQWLLARLLEDDAWVTAFQERNARLLTAAYRTVTDALDELKVPYTPARGSLFVWADFSGYLPERNREAAEALWAAIFTETGVLLTAPGGLGQPEAGWFRIVYSGVSTAALAEAMRRLSQFLNVRRGSAT</sequence>
<dbReference type="InterPro" id="IPR015422">
    <property type="entry name" value="PyrdxlP-dep_Trfase_small"/>
</dbReference>
<dbReference type="PRINTS" id="PR00753">
    <property type="entry name" value="ACCSYNTHASE"/>
</dbReference>
<dbReference type="CDD" id="cd00609">
    <property type="entry name" value="AAT_like"/>
    <property type="match status" value="1"/>
</dbReference>
<dbReference type="EMBL" id="PDLO01000001">
    <property type="protein sequence ID" value="PHL00282.1"/>
    <property type="molecule type" value="Genomic_DNA"/>
</dbReference>
<dbReference type="PROSITE" id="PS00105">
    <property type="entry name" value="AA_TRANSFER_CLASS_1"/>
    <property type="match status" value="1"/>
</dbReference>
<gene>
    <name evidence="5" type="ORF">CGL56_04400</name>
</gene>
<dbReference type="Gene3D" id="3.40.640.10">
    <property type="entry name" value="Type I PLP-dependent aspartate aminotransferase-like (Major domain)"/>
    <property type="match status" value="1"/>
</dbReference>
<dbReference type="GO" id="GO:0008483">
    <property type="term" value="F:transaminase activity"/>
    <property type="evidence" value="ECO:0007669"/>
    <property type="project" value="UniProtKB-KW"/>
</dbReference>
<evidence type="ECO:0000256" key="2">
    <source>
        <dbReference type="RuleBase" id="RU000481"/>
    </source>
</evidence>
<dbReference type="OrthoDB" id="1489696at2"/>
<dbReference type="InterPro" id="IPR050478">
    <property type="entry name" value="Ethylene_sulfur-biosynth"/>
</dbReference>
<dbReference type="GO" id="GO:0006520">
    <property type="term" value="P:amino acid metabolic process"/>
    <property type="evidence" value="ECO:0007669"/>
    <property type="project" value="TreeGrafter"/>
</dbReference>
<keyword evidence="6" id="KW-1185">Reference proteome</keyword>
<keyword evidence="2" id="KW-0808">Transferase</keyword>
<dbReference type="Gene3D" id="3.90.1150.10">
    <property type="entry name" value="Aspartate Aminotransferase, domain 1"/>
    <property type="match status" value="1"/>
</dbReference>
<feature type="compositionally biased region" description="Basic and acidic residues" evidence="3">
    <location>
        <begin position="9"/>
        <end position="18"/>
    </location>
</feature>
<evidence type="ECO:0000313" key="5">
    <source>
        <dbReference type="EMBL" id="PHL00282.1"/>
    </source>
</evidence>
<evidence type="ECO:0000256" key="1">
    <source>
        <dbReference type="ARBA" id="ARBA00022898"/>
    </source>
</evidence>
<keyword evidence="2" id="KW-0032">Aminotransferase</keyword>
<feature type="domain" description="Aminotransferase class I/classII large" evidence="4">
    <location>
        <begin position="70"/>
        <end position="416"/>
    </location>
</feature>
<dbReference type="InterPro" id="IPR004839">
    <property type="entry name" value="Aminotransferase_I/II_large"/>
</dbReference>
<dbReference type="SUPFAM" id="SSF53383">
    <property type="entry name" value="PLP-dependent transferases"/>
    <property type="match status" value="1"/>
</dbReference>
<dbReference type="AlphaFoldDB" id="A0A2G0CJZ3"/>
<accession>A0A2G0CJZ3</accession>
<dbReference type="InterPro" id="IPR004838">
    <property type="entry name" value="NHTrfase_class1_PyrdxlP-BS"/>
</dbReference>
<dbReference type="Pfam" id="PF00155">
    <property type="entry name" value="Aminotran_1_2"/>
    <property type="match status" value="1"/>
</dbReference>
<dbReference type="InterPro" id="IPR015421">
    <property type="entry name" value="PyrdxlP-dep_Trfase_major"/>
</dbReference>
<evidence type="ECO:0000313" key="6">
    <source>
        <dbReference type="Proteomes" id="UP000226437"/>
    </source>
</evidence>
<feature type="region of interest" description="Disordered" evidence="3">
    <location>
        <begin position="1"/>
        <end position="27"/>
    </location>
</feature>
<dbReference type="RefSeq" id="WP_099105262.1">
    <property type="nucleotide sequence ID" value="NZ_JAATJF010000001.1"/>
</dbReference>
<evidence type="ECO:0000259" key="4">
    <source>
        <dbReference type="Pfam" id="PF00155"/>
    </source>
</evidence>
<dbReference type="PANTHER" id="PTHR43795:SF39">
    <property type="entry name" value="AMINOTRANSFERASE CLASS I_CLASSII DOMAIN-CONTAINING PROTEIN"/>
    <property type="match status" value="1"/>
</dbReference>
<protein>
    <recommendedName>
        <fullName evidence="2">Aminotransferase</fullName>
        <ecNumber evidence="2">2.6.1.-</ecNumber>
    </recommendedName>
</protein>
<keyword evidence="1" id="KW-0663">Pyridoxal phosphate</keyword>
<dbReference type="Proteomes" id="UP000226437">
    <property type="component" value="Unassembled WGS sequence"/>
</dbReference>
<reference evidence="5 6" key="1">
    <citation type="submission" date="2017-10" db="EMBL/GenBank/DDBJ databases">
        <title>The draft genome sequence of Lewinella marina KCTC 32374.</title>
        <authorList>
            <person name="Wang K."/>
        </authorList>
    </citation>
    <scope>NUCLEOTIDE SEQUENCE [LARGE SCALE GENOMIC DNA]</scope>
    <source>
        <strain evidence="5 6">MKG-38</strain>
    </source>
</reference>
<organism evidence="5 6">
    <name type="scientific">Neolewinella marina</name>
    <dbReference type="NCBI Taxonomy" id="438751"/>
    <lineage>
        <taxon>Bacteria</taxon>
        <taxon>Pseudomonadati</taxon>
        <taxon>Bacteroidota</taxon>
        <taxon>Saprospiria</taxon>
        <taxon>Saprospirales</taxon>
        <taxon>Lewinellaceae</taxon>
        <taxon>Neolewinella</taxon>
    </lineage>
</organism>
<proteinExistence type="inferred from homology"/>
<comment type="caution">
    <text evidence="5">The sequence shown here is derived from an EMBL/GenBank/DDBJ whole genome shotgun (WGS) entry which is preliminary data.</text>
</comment>
<dbReference type="EC" id="2.6.1.-" evidence="2"/>
<name>A0A2G0CJZ3_9BACT</name>
<dbReference type="GO" id="GO:0030170">
    <property type="term" value="F:pyridoxal phosphate binding"/>
    <property type="evidence" value="ECO:0007669"/>
    <property type="project" value="InterPro"/>
</dbReference>
<dbReference type="InterPro" id="IPR015424">
    <property type="entry name" value="PyrdxlP-dep_Trfase"/>
</dbReference>
<evidence type="ECO:0000256" key="3">
    <source>
        <dbReference type="SAM" id="MobiDB-lite"/>
    </source>
</evidence>